<comment type="caution">
    <text evidence="1">The sequence shown here is derived from an EMBL/GenBank/DDBJ whole genome shotgun (WGS) entry which is preliminary data.</text>
</comment>
<sequence length="96" mass="10864">MTAEQVRMRAAAVKFAGRSTGPEVLRLIVERDQVKSENDSLRKLLEDCSDSLHSEMLTKFGGQLPDDMHPVTRREYDRDMAEVAIYRAALNTPEAQ</sequence>
<proteinExistence type="predicted"/>
<protein>
    <submittedName>
        <fullName evidence="1">Uncharacterized protein</fullName>
    </submittedName>
</protein>
<keyword evidence="2" id="KW-1185">Reference proteome</keyword>
<dbReference type="PATRIC" id="fig|629263.4.peg.2144"/>
<accession>F3G875</accession>
<dbReference type="HOGENOM" id="CLU_2357596_0_0_6"/>
<evidence type="ECO:0000313" key="1">
    <source>
        <dbReference type="EMBL" id="EGH43275.1"/>
    </source>
</evidence>
<gene>
    <name evidence="1" type="ORF">PSYPI_13129</name>
</gene>
<organism evidence="1 2">
    <name type="scientific">Pseudomonas syringae pv. pisi str. 1704B</name>
    <dbReference type="NCBI Taxonomy" id="629263"/>
    <lineage>
        <taxon>Bacteria</taxon>
        <taxon>Pseudomonadati</taxon>
        <taxon>Pseudomonadota</taxon>
        <taxon>Gammaproteobacteria</taxon>
        <taxon>Pseudomonadales</taxon>
        <taxon>Pseudomonadaceae</taxon>
        <taxon>Pseudomonas</taxon>
        <taxon>Pseudomonas syringae</taxon>
    </lineage>
</organism>
<dbReference type="EMBL" id="AEAI01000654">
    <property type="protein sequence ID" value="EGH43275.1"/>
    <property type="molecule type" value="Genomic_DNA"/>
</dbReference>
<name>F3G875_PSESJ</name>
<dbReference type="BioCyc" id="PSYR629263:G11X0-2301-MONOMER"/>
<dbReference type="Proteomes" id="UP000004986">
    <property type="component" value="Unassembled WGS sequence"/>
</dbReference>
<evidence type="ECO:0000313" key="2">
    <source>
        <dbReference type="Proteomes" id="UP000004986"/>
    </source>
</evidence>
<reference evidence="1 2" key="1">
    <citation type="journal article" date="2011" name="PLoS Pathog.">
        <title>Dynamic evolution of pathogenicity revealed by sequencing and comparative genomics of 19 Pseudomonas syringae isolates.</title>
        <authorList>
            <person name="Baltrus D.A."/>
            <person name="Nishimura M.T."/>
            <person name="Romanchuk A."/>
            <person name="Chang J.H."/>
            <person name="Mukhtar M.S."/>
            <person name="Cherkis K."/>
            <person name="Roach J."/>
            <person name="Grant S.R."/>
            <person name="Jones C.D."/>
            <person name="Dangl J.L."/>
        </authorList>
    </citation>
    <scope>NUCLEOTIDE SEQUENCE [LARGE SCALE GENOMIC DNA]</scope>
    <source>
        <strain evidence="1 2">1704B</strain>
    </source>
</reference>
<dbReference type="AlphaFoldDB" id="F3G875"/>